<dbReference type="PANTHER" id="PTHR47691:SF3">
    <property type="entry name" value="HTH-TYPE TRANSCRIPTIONAL REGULATOR RV0890C-RELATED"/>
    <property type="match status" value="1"/>
</dbReference>
<dbReference type="InterPro" id="IPR036388">
    <property type="entry name" value="WH-like_DNA-bd_sf"/>
</dbReference>
<dbReference type="SUPFAM" id="SSF48452">
    <property type="entry name" value="TPR-like"/>
    <property type="match status" value="1"/>
</dbReference>
<proteinExistence type="predicted"/>
<dbReference type="Gene3D" id="1.10.8.430">
    <property type="entry name" value="Helical domain of apoptotic protease-activating factors"/>
    <property type="match status" value="1"/>
</dbReference>
<gene>
    <name evidence="3" type="ORF">SAMN05414137_107160</name>
</gene>
<dbReference type="EMBL" id="FOAZ01000007">
    <property type="protein sequence ID" value="SEL29226.1"/>
    <property type="molecule type" value="Genomic_DNA"/>
</dbReference>
<dbReference type="Gene3D" id="1.25.40.10">
    <property type="entry name" value="Tetratricopeptide repeat domain"/>
    <property type="match status" value="1"/>
</dbReference>
<dbReference type="PANTHER" id="PTHR47691">
    <property type="entry name" value="REGULATOR-RELATED"/>
    <property type="match status" value="1"/>
</dbReference>
<dbReference type="PRINTS" id="PR00364">
    <property type="entry name" value="DISEASERSIST"/>
</dbReference>
<dbReference type="SMART" id="SM00028">
    <property type="entry name" value="TPR"/>
    <property type="match status" value="3"/>
</dbReference>
<dbReference type="RefSeq" id="WP_052438317.1">
    <property type="nucleotide sequence ID" value="NZ_BBPN01000003.1"/>
</dbReference>
<dbReference type="Proteomes" id="UP000183015">
    <property type="component" value="Unassembled WGS sequence"/>
</dbReference>
<dbReference type="Gene3D" id="3.40.50.300">
    <property type="entry name" value="P-loop containing nucleotide triphosphate hydrolases"/>
    <property type="match status" value="1"/>
</dbReference>
<dbReference type="SUPFAM" id="SSF52540">
    <property type="entry name" value="P-loop containing nucleoside triphosphate hydrolases"/>
    <property type="match status" value="1"/>
</dbReference>
<keyword evidence="4" id="KW-1185">Reference proteome</keyword>
<name>A0A1H7P0S1_STRJI</name>
<evidence type="ECO:0000259" key="2">
    <source>
        <dbReference type="Pfam" id="PF00931"/>
    </source>
</evidence>
<keyword evidence="1" id="KW-0677">Repeat</keyword>
<evidence type="ECO:0000313" key="3">
    <source>
        <dbReference type="EMBL" id="SEL29226.1"/>
    </source>
</evidence>
<dbReference type="InterPro" id="IPR042197">
    <property type="entry name" value="Apaf_helical"/>
</dbReference>
<dbReference type="InterPro" id="IPR002182">
    <property type="entry name" value="NB-ARC"/>
</dbReference>
<organism evidence="3 4">
    <name type="scientific">Streptacidiphilus jiangxiensis</name>
    <dbReference type="NCBI Taxonomy" id="235985"/>
    <lineage>
        <taxon>Bacteria</taxon>
        <taxon>Bacillati</taxon>
        <taxon>Actinomycetota</taxon>
        <taxon>Actinomycetes</taxon>
        <taxon>Kitasatosporales</taxon>
        <taxon>Streptomycetaceae</taxon>
        <taxon>Streptacidiphilus</taxon>
    </lineage>
</organism>
<dbReference type="OrthoDB" id="581105at2"/>
<dbReference type="Pfam" id="PF00931">
    <property type="entry name" value="NB-ARC"/>
    <property type="match status" value="1"/>
</dbReference>
<evidence type="ECO:0000256" key="1">
    <source>
        <dbReference type="ARBA" id="ARBA00022737"/>
    </source>
</evidence>
<dbReference type="InterPro" id="IPR027417">
    <property type="entry name" value="P-loop_NTPase"/>
</dbReference>
<dbReference type="STRING" id="235985.SAMN05414137_107160"/>
<feature type="domain" description="NB-ARC" evidence="2">
    <location>
        <begin position="152"/>
        <end position="301"/>
    </location>
</feature>
<protein>
    <submittedName>
        <fullName evidence="3">Predicted ATPase</fullName>
    </submittedName>
</protein>
<reference evidence="4" key="1">
    <citation type="submission" date="2016-10" db="EMBL/GenBank/DDBJ databases">
        <authorList>
            <person name="Varghese N."/>
        </authorList>
    </citation>
    <scope>NUCLEOTIDE SEQUENCE [LARGE SCALE GENOMIC DNA]</scope>
    <source>
        <strain evidence="4">DSM 45096 / BCRC 16803 / CGMCC 4.1857 / CIP 109030 / JCM 12277 / KCTC 19219 / NBRC 100920 / 33214</strain>
    </source>
</reference>
<dbReference type="GO" id="GO:0043531">
    <property type="term" value="F:ADP binding"/>
    <property type="evidence" value="ECO:0007669"/>
    <property type="project" value="InterPro"/>
</dbReference>
<evidence type="ECO:0000313" key="4">
    <source>
        <dbReference type="Proteomes" id="UP000183015"/>
    </source>
</evidence>
<dbReference type="AlphaFoldDB" id="A0A1H7P0S1"/>
<dbReference type="Gene3D" id="1.10.10.10">
    <property type="entry name" value="Winged helix-like DNA-binding domain superfamily/Winged helix DNA-binding domain"/>
    <property type="match status" value="1"/>
</dbReference>
<dbReference type="eggNOG" id="COG3903">
    <property type="taxonomic scope" value="Bacteria"/>
</dbReference>
<accession>A0A1H7P0S1</accession>
<dbReference type="InterPro" id="IPR019734">
    <property type="entry name" value="TPR_rpt"/>
</dbReference>
<sequence>MAAGLPDGLPDPQGAADLADYIGLLDRLRVWGGDPSFRDLAKRVGPLLRPAQQVSKSTIADMFQPGRRRLNLDLVVGVVRALGLDEATVGQWHTACVRVHAQAKTGGSGAVGVFGQLPTDLATFTGRHEELARLVSAATDPGDGDAARTVVISAIEGMAGVGKTQLAVHAAHELVRAGHFADVQLHVNLRGFDPDLPPADPSAVLEAFLRQLAVPAQQIPAGMDERAVMYRDRMRNRQALVLLDNAADEDQVRDLIPAGPTCLVLITSRRSLAGLDGVTPHLLDTFSDAEALELLARITGPDRVAAEPEAAARIVDYCDRLPLAVALTAARLRSRPAWTLAQLADRLQTSRLETLRAGGRAIRPVFDLSYRDLTEPLQRVFRLLGRHPGPDFTPEVVAALANIPVTAAEDALEQLLDENLVRQSKPGRFELHDLLRAYALETAAEDSDAEGPAALERLARWFLCSASNAARAMKAKVLPERADAGDVAPLAFDSHAAALSWLDAEHENLDAVHRAAADAKLYEPTWQLPVVLAHYRNLRFHRVDSIEAHLLGAEAARARDDKTVAAWNLLGAATAMTAMGRYEEQDALITESLQLYQEADDPRGQSWALLELGRLNNTRQRAADAIEPLERSITLNADDRRHVMACQVNIGVTYYELGDVKAAYDHTERALDAARECGDQRAECILLSNLGDLNLELDRADRAHALYAEQQQVAQQVGDRDQYGRGLAGLGTALRAMGRLDEARSSWEAAYAVLAEIGSPRAGQVRELIRAADEDHPADSRTH</sequence>
<dbReference type="InterPro" id="IPR011990">
    <property type="entry name" value="TPR-like_helical_dom_sf"/>
</dbReference>